<accession>A0A3B0XE74</accession>
<evidence type="ECO:0000256" key="3">
    <source>
        <dbReference type="ARBA" id="ARBA00023237"/>
    </source>
</evidence>
<reference evidence="6" key="1">
    <citation type="submission" date="2018-06" db="EMBL/GenBank/DDBJ databases">
        <authorList>
            <person name="Zhirakovskaya E."/>
        </authorList>
    </citation>
    <scope>NUCLEOTIDE SEQUENCE</scope>
</reference>
<dbReference type="InterPro" id="IPR020889">
    <property type="entry name" value="LipoPS_assembly_LptD"/>
</dbReference>
<gene>
    <name evidence="6" type="ORF">MNBD_GAMMA09-3787</name>
</gene>
<evidence type="ECO:0000259" key="5">
    <source>
        <dbReference type="Pfam" id="PF04453"/>
    </source>
</evidence>
<dbReference type="GO" id="GO:0015920">
    <property type="term" value="P:lipopolysaccharide transport"/>
    <property type="evidence" value="ECO:0007669"/>
    <property type="project" value="InterPro"/>
</dbReference>
<dbReference type="PANTHER" id="PTHR30189:SF1">
    <property type="entry name" value="LPS-ASSEMBLY PROTEIN LPTD"/>
    <property type="match status" value="1"/>
</dbReference>
<keyword evidence="3" id="KW-0998">Cell outer membrane</keyword>
<dbReference type="GO" id="GO:0043165">
    <property type="term" value="P:Gram-negative-bacterium-type cell outer membrane assembly"/>
    <property type="evidence" value="ECO:0007669"/>
    <property type="project" value="InterPro"/>
</dbReference>
<feature type="domain" description="LptD C-terminal" evidence="5">
    <location>
        <begin position="296"/>
        <end position="663"/>
    </location>
</feature>
<dbReference type="InterPro" id="IPR050218">
    <property type="entry name" value="LptD"/>
</dbReference>
<name>A0A3B0XE74_9ZZZZ</name>
<evidence type="ECO:0000313" key="6">
    <source>
        <dbReference type="EMBL" id="VAW62583.1"/>
    </source>
</evidence>
<organism evidence="6">
    <name type="scientific">hydrothermal vent metagenome</name>
    <dbReference type="NCBI Taxonomy" id="652676"/>
    <lineage>
        <taxon>unclassified sequences</taxon>
        <taxon>metagenomes</taxon>
        <taxon>ecological metagenomes</taxon>
    </lineage>
</organism>
<keyword evidence="1" id="KW-0732">Signal</keyword>
<sequence length="747" mass="85483">MTFKHFCLYSILTAWPSFLWAGIQSPQTLFKQCPTDSESLLVHQVPPAFSADMIDSTDISAEQVINKNKSLSIFSGNVLIEQHLKRLQADQVTYDKKNQRLEVDGNIRIDTESMALSANSGWVNLLTDESEFSGSTYYIPEAHLSGSTPLLTATGDNKTILTDTRFSTCPLNKPDWSLSTSRLELDQNTSTGTATHTVFRMKGLPVLYLPWIQFPLGEERRSGFLIPSIGISNSRGFEFSTPWYWNIAPNQDAVITPRYMNDRGPMLATDYRYLTKSSRGNFDFEYLNNDKKLEERRYLIHFQNQSRLSDNLSLNLLANDVSDSAYLRDMGSNISVSNATHLEKNADLNYRFNNWNARVFAQTFQTIDTDISLNGRPYRKLPQITLNGKEELYELDSGYLLASLNTEWTDFEHESQNKIQGSRFFIYPKLSLPIQSNSWYITPSAGYIFSQYDTTDSNGDKQNLDDRGLSVISLDSGLFFEKNYNSSIIQTLEPRLYYLNIPYEDQSSIPVFDTSEQSFSFSSLFRENRFTGIDRVGDANQLTLALSSRILNSNNGHELMNFSIGRIYYFDKQQVSLINPLNNSDASDLIAEFGFNLSHWRARATTQWNTETDTSDKRSIQFSYAASEKAVFNIGYRFFRDPINETNNLEQTDLSFAWPFIDNFSLLGRWNYSLTEKNNLQTLAGIEYESCCWALRLVSQRYITDDPAQPYRTDFMFQLVLKGFSGSTNKKANRALKHAILGYQPDF</sequence>
<proteinExistence type="inferred from homology"/>
<dbReference type="HAMAP" id="MF_01411">
    <property type="entry name" value="LPS_assembly_LptD"/>
    <property type="match status" value="1"/>
</dbReference>
<dbReference type="Pfam" id="PF04453">
    <property type="entry name" value="LptD"/>
    <property type="match status" value="1"/>
</dbReference>
<dbReference type="InterPro" id="IPR005653">
    <property type="entry name" value="OstA-like_N"/>
</dbReference>
<protein>
    <submittedName>
        <fullName evidence="6">LPS-assembly protein LptD @ Organic solvent tolerance protein</fullName>
    </submittedName>
</protein>
<dbReference type="GO" id="GO:1990351">
    <property type="term" value="C:transporter complex"/>
    <property type="evidence" value="ECO:0007669"/>
    <property type="project" value="TreeGrafter"/>
</dbReference>
<feature type="domain" description="Organic solvent tolerance-like N-terminal" evidence="4">
    <location>
        <begin position="61"/>
        <end position="189"/>
    </location>
</feature>
<dbReference type="Pfam" id="PF03968">
    <property type="entry name" value="LptD_N"/>
    <property type="match status" value="1"/>
</dbReference>
<dbReference type="GO" id="GO:0009279">
    <property type="term" value="C:cell outer membrane"/>
    <property type="evidence" value="ECO:0007669"/>
    <property type="project" value="InterPro"/>
</dbReference>
<evidence type="ECO:0000256" key="1">
    <source>
        <dbReference type="ARBA" id="ARBA00022729"/>
    </source>
</evidence>
<dbReference type="PANTHER" id="PTHR30189">
    <property type="entry name" value="LPS-ASSEMBLY PROTEIN"/>
    <property type="match status" value="1"/>
</dbReference>
<dbReference type="EMBL" id="UOFI01000023">
    <property type="protein sequence ID" value="VAW62583.1"/>
    <property type="molecule type" value="Genomic_DNA"/>
</dbReference>
<evidence type="ECO:0000259" key="4">
    <source>
        <dbReference type="Pfam" id="PF03968"/>
    </source>
</evidence>
<keyword evidence="2" id="KW-0472">Membrane</keyword>
<dbReference type="AlphaFoldDB" id="A0A3B0XE74"/>
<dbReference type="InterPro" id="IPR007543">
    <property type="entry name" value="LptD_C"/>
</dbReference>
<evidence type="ECO:0000256" key="2">
    <source>
        <dbReference type="ARBA" id="ARBA00023136"/>
    </source>
</evidence>